<feature type="region of interest" description="Disordered" evidence="1">
    <location>
        <begin position="1"/>
        <end position="54"/>
    </location>
</feature>
<dbReference type="RefSeq" id="WP_194555538.1">
    <property type="nucleotide sequence ID" value="NZ_JADKMY010000001.1"/>
</dbReference>
<evidence type="ECO:0000256" key="1">
    <source>
        <dbReference type="SAM" id="MobiDB-lite"/>
    </source>
</evidence>
<dbReference type="EMBL" id="JADKMY010000001">
    <property type="protein sequence ID" value="MBF4552645.1"/>
    <property type="molecule type" value="Genomic_DNA"/>
</dbReference>
<keyword evidence="3" id="KW-1185">Reference proteome</keyword>
<evidence type="ECO:0008006" key="4">
    <source>
        <dbReference type="Google" id="ProtNLM"/>
    </source>
</evidence>
<comment type="caution">
    <text evidence="2">The sequence shown here is derived from an EMBL/GenBank/DDBJ whole genome shotgun (WGS) entry which is preliminary data.</text>
</comment>
<accession>A0ABR9ZGV5</accession>
<sequence>MGLGDLGDKAKQFAGDNQDKIKDQSDKVIDNKLDGDKADKARDARDKGLDSLGN</sequence>
<reference evidence="2 3" key="1">
    <citation type="submission" date="2020-10" db="EMBL/GenBank/DDBJ databases">
        <title>Novel species in genus Corynebacterium.</title>
        <authorList>
            <person name="Zhang G."/>
        </authorList>
    </citation>
    <scope>NUCLEOTIDE SEQUENCE [LARGE SCALE GENOMIC DNA]</scope>
    <source>
        <strain evidence="2 3">DSM 45110</strain>
    </source>
</reference>
<gene>
    <name evidence="2" type="ORF">IRY30_00920</name>
</gene>
<name>A0ABR9ZGV5_9CORY</name>
<dbReference type="Proteomes" id="UP000635902">
    <property type="component" value="Unassembled WGS sequence"/>
</dbReference>
<evidence type="ECO:0000313" key="3">
    <source>
        <dbReference type="Proteomes" id="UP000635902"/>
    </source>
</evidence>
<evidence type="ECO:0000313" key="2">
    <source>
        <dbReference type="EMBL" id="MBF4552645.1"/>
    </source>
</evidence>
<protein>
    <recommendedName>
        <fullName evidence="4">Antitoxin</fullName>
    </recommendedName>
</protein>
<organism evidence="2 3">
    <name type="scientific">Corynebacterium suicordis DSM 45110</name>
    <dbReference type="NCBI Taxonomy" id="1121369"/>
    <lineage>
        <taxon>Bacteria</taxon>
        <taxon>Bacillati</taxon>
        <taxon>Actinomycetota</taxon>
        <taxon>Actinomycetes</taxon>
        <taxon>Mycobacteriales</taxon>
        <taxon>Corynebacteriaceae</taxon>
        <taxon>Corynebacterium</taxon>
    </lineage>
</organism>
<proteinExistence type="predicted"/>